<organism evidence="1 2">
    <name type="scientific">Desulfamplus magnetovallimortis</name>
    <dbReference type="NCBI Taxonomy" id="1246637"/>
    <lineage>
        <taxon>Bacteria</taxon>
        <taxon>Pseudomonadati</taxon>
        <taxon>Thermodesulfobacteriota</taxon>
        <taxon>Desulfobacteria</taxon>
        <taxon>Desulfobacterales</taxon>
        <taxon>Desulfobacteraceae</taxon>
        <taxon>Desulfamplus</taxon>
    </lineage>
</organism>
<dbReference type="OrthoDB" id="115291at2"/>
<reference evidence="1 2" key="1">
    <citation type="submission" date="2017-03" db="EMBL/GenBank/DDBJ databases">
        <authorList>
            <person name="Afonso C.L."/>
            <person name="Miller P.J."/>
            <person name="Scott M.A."/>
            <person name="Spackman E."/>
            <person name="Goraichik I."/>
            <person name="Dimitrov K.M."/>
            <person name="Suarez D.L."/>
            <person name="Swayne D.E."/>
        </authorList>
    </citation>
    <scope>NUCLEOTIDE SEQUENCE [LARGE SCALE GENOMIC DNA]</scope>
    <source>
        <strain evidence="1">PRJEB14757</strain>
    </source>
</reference>
<dbReference type="RefSeq" id="WP_080806712.1">
    <property type="nucleotide sequence ID" value="NZ_LT828554.1"/>
</dbReference>
<name>A0A1W1HB27_9BACT</name>
<evidence type="ECO:0008006" key="3">
    <source>
        <dbReference type="Google" id="ProtNLM"/>
    </source>
</evidence>
<sequence>MNRLHYAKDIKYFIISDIFGKTVAIDKLADDLDLDIDIDIIDPYAGKDMQFHSEEQAYRFFMSNVGLDCYCDIVKHRLDTTQMQLVLIAFSVGASSAWKISETFAPEKVKHLFCFYGSQVRHSLTIEPVVPIEYIMPCQENGFSVAELSSRLSEKQNVLVHETSYLHGFMNAFSRNYNSMGYTQYVNWLCEQIIA</sequence>
<evidence type="ECO:0000313" key="1">
    <source>
        <dbReference type="EMBL" id="SLM29643.1"/>
    </source>
</evidence>
<dbReference type="STRING" id="1246637.MTBBW1_1900008"/>
<accession>A0A1W1HB27</accession>
<keyword evidence="2" id="KW-1185">Reference proteome</keyword>
<gene>
    <name evidence="1" type="ORF">MTBBW1_1900008</name>
</gene>
<dbReference type="AlphaFoldDB" id="A0A1W1HB27"/>
<evidence type="ECO:0000313" key="2">
    <source>
        <dbReference type="Proteomes" id="UP000191931"/>
    </source>
</evidence>
<dbReference type="EMBL" id="FWEV01000102">
    <property type="protein sequence ID" value="SLM29643.1"/>
    <property type="molecule type" value="Genomic_DNA"/>
</dbReference>
<proteinExistence type="predicted"/>
<protein>
    <recommendedName>
        <fullName evidence="3">Dienelactone hydrolase domain-containing protein</fullName>
    </recommendedName>
</protein>
<dbReference type="Proteomes" id="UP000191931">
    <property type="component" value="Unassembled WGS sequence"/>
</dbReference>